<evidence type="ECO:0000313" key="6">
    <source>
        <dbReference type="EMBL" id="MCP2313695.1"/>
    </source>
</evidence>
<dbReference type="CDD" id="cd07526">
    <property type="entry name" value="HAD_BPGM_like"/>
    <property type="match status" value="1"/>
</dbReference>
<keyword evidence="3" id="KW-0479">Metal-binding</keyword>
<comment type="caution">
    <text evidence="6">The sequence shown here is derived from an EMBL/GenBank/DDBJ whole genome shotgun (WGS) entry which is preliminary data.</text>
</comment>
<keyword evidence="7" id="KW-1185">Reference proteome</keyword>
<sequence length="233" mass="24797">MIKPVELVIFDCDGVLVDSERIAARVQVALGAELGWPLTEADVVERFIGRSHAAIREQVAERLGDRTATVWAERFEQLHREAVDTDLAPVDGLPEALDAITLPTCVASSGTHRKMRHTLGRTGLYDRFAGRIFSAAEVTHGKPAPDLFLHAARRMGVDPAACVVVEDSRPGVLAARAAGMRALGYAGGLTPPDRLHGPGTTVFHDMRELPALLAGHSTSGSDVTSGHGRSVSG</sequence>
<dbReference type="Gene3D" id="3.40.50.1000">
    <property type="entry name" value="HAD superfamily/HAD-like"/>
    <property type="match status" value="1"/>
</dbReference>
<evidence type="ECO:0000256" key="2">
    <source>
        <dbReference type="ARBA" id="ARBA00006171"/>
    </source>
</evidence>
<dbReference type="Pfam" id="PF00702">
    <property type="entry name" value="Hydrolase"/>
    <property type="match status" value="1"/>
</dbReference>
<dbReference type="InterPro" id="IPR036412">
    <property type="entry name" value="HAD-like_sf"/>
</dbReference>
<comment type="similarity">
    <text evidence="2">Belongs to the HAD-like hydrolase superfamily. CbbY/CbbZ/Gph/YieH family.</text>
</comment>
<evidence type="ECO:0000256" key="4">
    <source>
        <dbReference type="ARBA" id="ARBA00022842"/>
    </source>
</evidence>
<evidence type="ECO:0000256" key="1">
    <source>
        <dbReference type="ARBA" id="ARBA00001946"/>
    </source>
</evidence>
<dbReference type="SFLD" id="SFLDS00003">
    <property type="entry name" value="Haloacid_Dehalogenase"/>
    <property type="match status" value="1"/>
</dbReference>
<dbReference type="Proteomes" id="UP001206483">
    <property type="component" value="Unassembled WGS sequence"/>
</dbReference>
<organism evidence="6 7">
    <name type="scientific">Kitasatospora paracochleata</name>
    <dbReference type="NCBI Taxonomy" id="58354"/>
    <lineage>
        <taxon>Bacteria</taxon>
        <taxon>Bacillati</taxon>
        <taxon>Actinomycetota</taxon>
        <taxon>Actinomycetes</taxon>
        <taxon>Kitasatosporales</taxon>
        <taxon>Streptomycetaceae</taxon>
        <taxon>Kitasatospora</taxon>
    </lineage>
</organism>
<accession>A0ABT1J8D4</accession>
<feature type="region of interest" description="Disordered" evidence="5">
    <location>
        <begin position="214"/>
        <end position="233"/>
    </location>
</feature>
<dbReference type="EMBL" id="JAMZDX010000007">
    <property type="protein sequence ID" value="MCP2313695.1"/>
    <property type="molecule type" value="Genomic_DNA"/>
</dbReference>
<dbReference type="Gene3D" id="1.10.150.240">
    <property type="entry name" value="Putative phosphatase, domain 2"/>
    <property type="match status" value="1"/>
</dbReference>
<keyword evidence="6" id="KW-0378">Hydrolase</keyword>
<evidence type="ECO:0000256" key="5">
    <source>
        <dbReference type="SAM" id="MobiDB-lite"/>
    </source>
</evidence>
<dbReference type="InterPro" id="IPR023214">
    <property type="entry name" value="HAD_sf"/>
</dbReference>
<dbReference type="SFLD" id="SFLDG01135">
    <property type="entry name" value="C1.5.6:_HAD__Beta-PGM__Phospha"/>
    <property type="match status" value="1"/>
</dbReference>
<keyword evidence="4" id="KW-0460">Magnesium</keyword>
<dbReference type="GO" id="GO:0016787">
    <property type="term" value="F:hydrolase activity"/>
    <property type="evidence" value="ECO:0007669"/>
    <property type="project" value="UniProtKB-KW"/>
</dbReference>
<dbReference type="NCBIfam" id="TIGR01509">
    <property type="entry name" value="HAD-SF-IA-v3"/>
    <property type="match status" value="1"/>
</dbReference>
<dbReference type="RefSeq" id="WP_253803773.1">
    <property type="nucleotide sequence ID" value="NZ_BAAAUB010000089.1"/>
</dbReference>
<dbReference type="SFLD" id="SFLDG01129">
    <property type="entry name" value="C1.5:_HAD__Beta-PGM__Phosphata"/>
    <property type="match status" value="1"/>
</dbReference>
<dbReference type="InterPro" id="IPR051600">
    <property type="entry name" value="Beta-PGM-like"/>
</dbReference>
<proteinExistence type="inferred from homology"/>
<dbReference type="SUPFAM" id="SSF56784">
    <property type="entry name" value="HAD-like"/>
    <property type="match status" value="1"/>
</dbReference>
<dbReference type="PANTHER" id="PTHR46193">
    <property type="entry name" value="6-PHOSPHOGLUCONATE PHOSPHATASE"/>
    <property type="match status" value="1"/>
</dbReference>
<name>A0ABT1J8D4_9ACTN</name>
<comment type="cofactor">
    <cofactor evidence="1">
        <name>Mg(2+)</name>
        <dbReference type="ChEBI" id="CHEBI:18420"/>
    </cofactor>
</comment>
<evidence type="ECO:0000256" key="3">
    <source>
        <dbReference type="ARBA" id="ARBA00022723"/>
    </source>
</evidence>
<protein>
    <submittedName>
        <fullName evidence="6">HAD superfamily hydrolase (TIGR01509 family)</fullName>
    </submittedName>
</protein>
<dbReference type="PANTHER" id="PTHR46193:SF10">
    <property type="entry name" value="6-PHOSPHOGLUCONATE PHOSPHATASE"/>
    <property type="match status" value="1"/>
</dbReference>
<dbReference type="InterPro" id="IPR006439">
    <property type="entry name" value="HAD-SF_hydro_IA"/>
</dbReference>
<evidence type="ECO:0000313" key="7">
    <source>
        <dbReference type="Proteomes" id="UP001206483"/>
    </source>
</evidence>
<reference evidence="6 7" key="1">
    <citation type="submission" date="2022-06" db="EMBL/GenBank/DDBJ databases">
        <title>Sequencing the genomes of 1000 actinobacteria strains.</title>
        <authorList>
            <person name="Klenk H.-P."/>
        </authorList>
    </citation>
    <scope>NUCLEOTIDE SEQUENCE [LARGE SCALE GENOMIC DNA]</scope>
    <source>
        <strain evidence="6 7">DSM 41656</strain>
    </source>
</reference>
<gene>
    <name evidence="6" type="ORF">FHR36_006894</name>
</gene>
<dbReference type="InterPro" id="IPR023198">
    <property type="entry name" value="PGP-like_dom2"/>
</dbReference>